<evidence type="ECO:0000256" key="2">
    <source>
        <dbReference type="SAM" id="MobiDB-lite"/>
    </source>
</evidence>
<sequence length="581" mass="62858">MAGECLSDIFEILPSKLSWAPKLEQNSLLDQGQRSAKQRVLSALELCSVSKPNESTESQGVAGTGGSYGVVHYTREACGRAFGPLDLAQTIRFCNRLDTELSRLNSSDPLELLVLATPSQNPEARANCAVLLGAYLILRLGWSVEQVATALPEEGHLSFACSWSRLDRKENKRHLCALHCWQGLKMAEQNGWVSSLCCEDAFHADMLASGWERLALTYDAGWLVPGMVMICADPTTTVCDPNPATFSELWPTVETPMCGQQPAPETLLESLPEDSGLTHVVSRMSFESVPEAGEDNHNNNSEDIVSGQQTGSVPRNNDNNNINNINNNNNSMTRAETWKSQLAKIIVTPINNQSPAGSDRTPLSPGDGWSPGPRAVCSQYSGSSSQVLSPGPRKRPASVCSSTDTVCKEYRNFADMGLANNHGGQVLPFFSLLRELGVKSVVRANFEMEAGMLTASYDPTALKGLGMNHLSVPIVDHNGGLPKPCDVAAVLEMCETLGHGNAIAVHCKGGFGRSAVLACAIAIDQFDVSGSAILGWARIVRPGAVTTTEQERMLCEFKGRDDLRKWAGYPRSTQRCQCMIQ</sequence>
<comment type="caution">
    <text evidence="4">The sequence shown here is derived from an EMBL/GenBank/DDBJ whole genome shotgun (WGS) entry which is preliminary data.</text>
</comment>
<dbReference type="InterPro" id="IPR016130">
    <property type="entry name" value="Tyr_Pase_AS"/>
</dbReference>
<gene>
    <name evidence="4" type="ORF">PGLA1383_LOCUS22526</name>
</gene>
<dbReference type="InterPro" id="IPR000387">
    <property type="entry name" value="Tyr_Pase_dom"/>
</dbReference>
<dbReference type="PROSITE" id="PS50056">
    <property type="entry name" value="TYR_PHOSPHATASE_2"/>
    <property type="match status" value="1"/>
</dbReference>
<feature type="region of interest" description="Disordered" evidence="2">
    <location>
        <begin position="289"/>
        <end position="331"/>
    </location>
</feature>
<dbReference type="InterPro" id="IPR029260">
    <property type="entry name" value="DSPn"/>
</dbReference>
<dbReference type="PANTHER" id="PTHR23339">
    <property type="entry name" value="TYROSINE SPECIFIC PROTEIN PHOSPHATASE AND DUAL SPECIFICITY PROTEIN PHOSPHATASE"/>
    <property type="match status" value="1"/>
</dbReference>
<protein>
    <recommendedName>
        <fullName evidence="3">Tyrosine specific protein phosphatases domain-containing protein</fullName>
    </recommendedName>
</protein>
<accession>A0A813EUE4</accession>
<feature type="compositionally biased region" description="Low complexity" evidence="2">
    <location>
        <begin position="378"/>
        <end position="391"/>
    </location>
</feature>
<feature type="compositionally biased region" description="Low complexity" evidence="2">
    <location>
        <begin position="316"/>
        <end position="330"/>
    </location>
</feature>
<dbReference type="EMBL" id="CAJNNV010016342">
    <property type="protein sequence ID" value="CAE8604362.1"/>
    <property type="molecule type" value="Genomic_DNA"/>
</dbReference>
<proteinExistence type="inferred from homology"/>
<evidence type="ECO:0000259" key="3">
    <source>
        <dbReference type="PROSITE" id="PS50056"/>
    </source>
</evidence>
<dbReference type="PROSITE" id="PS00383">
    <property type="entry name" value="TYR_PHOSPHATASE_1"/>
    <property type="match status" value="1"/>
</dbReference>
<comment type="similarity">
    <text evidence="1">Belongs to the protein-tyrosine phosphatase family. Non-receptor class CDC14 subfamily.</text>
</comment>
<keyword evidence="5" id="KW-1185">Reference proteome</keyword>
<feature type="domain" description="Tyrosine specific protein phosphatases" evidence="3">
    <location>
        <begin position="488"/>
        <end position="552"/>
    </location>
</feature>
<dbReference type="Pfam" id="PF14671">
    <property type="entry name" value="DSPn"/>
    <property type="match status" value="1"/>
</dbReference>
<evidence type="ECO:0000313" key="5">
    <source>
        <dbReference type="Proteomes" id="UP000654075"/>
    </source>
</evidence>
<dbReference type="Gene3D" id="3.90.190.10">
    <property type="entry name" value="Protein tyrosine phosphatase superfamily"/>
    <property type="match status" value="2"/>
</dbReference>
<dbReference type="SUPFAM" id="SSF52799">
    <property type="entry name" value="(Phosphotyrosine protein) phosphatases II"/>
    <property type="match status" value="2"/>
</dbReference>
<feature type="region of interest" description="Disordered" evidence="2">
    <location>
        <begin position="350"/>
        <end position="400"/>
    </location>
</feature>
<dbReference type="Proteomes" id="UP000654075">
    <property type="component" value="Unassembled WGS sequence"/>
</dbReference>
<dbReference type="InterPro" id="IPR029021">
    <property type="entry name" value="Prot-tyrosine_phosphatase-like"/>
</dbReference>
<dbReference type="AlphaFoldDB" id="A0A813EUE4"/>
<evidence type="ECO:0000313" key="4">
    <source>
        <dbReference type="EMBL" id="CAE8604362.1"/>
    </source>
</evidence>
<feature type="compositionally biased region" description="Polar residues" evidence="2">
    <location>
        <begin position="298"/>
        <end position="315"/>
    </location>
</feature>
<dbReference type="OrthoDB" id="432447at2759"/>
<evidence type="ECO:0000256" key="1">
    <source>
        <dbReference type="ARBA" id="ARBA00007315"/>
    </source>
</evidence>
<reference evidence="4" key="1">
    <citation type="submission" date="2021-02" db="EMBL/GenBank/DDBJ databases">
        <authorList>
            <person name="Dougan E. K."/>
            <person name="Rhodes N."/>
            <person name="Thang M."/>
            <person name="Chan C."/>
        </authorList>
    </citation>
    <scope>NUCLEOTIDE SEQUENCE</scope>
</reference>
<dbReference type="InterPro" id="IPR050561">
    <property type="entry name" value="PTP"/>
</dbReference>
<name>A0A813EUE4_POLGL</name>
<organism evidence="4 5">
    <name type="scientific">Polarella glacialis</name>
    <name type="common">Dinoflagellate</name>
    <dbReference type="NCBI Taxonomy" id="89957"/>
    <lineage>
        <taxon>Eukaryota</taxon>
        <taxon>Sar</taxon>
        <taxon>Alveolata</taxon>
        <taxon>Dinophyceae</taxon>
        <taxon>Suessiales</taxon>
        <taxon>Suessiaceae</taxon>
        <taxon>Polarella</taxon>
    </lineage>
</organism>